<dbReference type="Gene3D" id="2.40.100.10">
    <property type="entry name" value="Cyclophilin-like"/>
    <property type="match status" value="1"/>
</dbReference>
<accession>A0A310SS36</accession>
<dbReference type="SUPFAM" id="SSF50891">
    <property type="entry name" value="Cyclophilin-like"/>
    <property type="match status" value="1"/>
</dbReference>
<proteinExistence type="predicted"/>
<dbReference type="GO" id="GO:0016853">
    <property type="term" value="F:isomerase activity"/>
    <property type="evidence" value="ECO:0007669"/>
    <property type="project" value="UniProtKB-KW"/>
</dbReference>
<evidence type="ECO:0000256" key="1">
    <source>
        <dbReference type="SAM" id="MobiDB-lite"/>
    </source>
</evidence>
<dbReference type="AlphaFoldDB" id="A0A310SS36"/>
<feature type="compositionally biased region" description="Pro residues" evidence="1">
    <location>
        <begin position="102"/>
        <end position="111"/>
    </location>
</feature>
<evidence type="ECO:0000313" key="3">
    <source>
        <dbReference type="Proteomes" id="UP000250275"/>
    </source>
</evidence>
<name>A0A310SS36_9HYME</name>
<dbReference type="Proteomes" id="UP000250275">
    <property type="component" value="Unassembled WGS sequence"/>
</dbReference>
<protein>
    <submittedName>
        <fullName evidence="2">Peptidyl-prolyl cis-trans isomerase CWC27 like protein</fullName>
    </submittedName>
</protein>
<gene>
    <name evidence="2" type="ORF">WN48_06487</name>
</gene>
<dbReference type="EMBL" id="KQ760549">
    <property type="protein sequence ID" value="OAD59922.1"/>
    <property type="molecule type" value="Genomic_DNA"/>
</dbReference>
<organism evidence="2 3">
    <name type="scientific">Eufriesea mexicana</name>
    <dbReference type="NCBI Taxonomy" id="516756"/>
    <lineage>
        <taxon>Eukaryota</taxon>
        <taxon>Metazoa</taxon>
        <taxon>Ecdysozoa</taxon>
        <taxon>Arthropoda</taxon>
        <taxon>Hexapoda</taxon>
        <taxon>Insecta</taxon>
        <taxon>Pterygota</taxon>
        <taxon>Neoptera</taxon>
        <taxon>Endopterygota</taxon>
        <taxon>Hymenoptera</taxon>
        <taxon>Apocrita</taxon>
        <taxon>Aculeata</taxon>
        <taxon>Apoidea</taxon>
        <taxon>Anthophila</taxon>
        <taxon>Apidae</taxon>
        <taxon>Eufriesea</taxon>
    </lineage>
</organism>
<dbReference type="InterPro" id="IPR029000">
    <property type="entry name" value="Cyclophilin-like_dom_sf"/>
</dbReference>
<keyword evidence="2" id="KW-0413">Isomerase</keyword>
<evidence type="ECO:0000313" key="2">
    <source>
        <dbReference type="EMBL" id="OAD59922.1"/>
    </source>
</evidence>
<reference evidence="2 3" key="1">
    <citation type="submission" date="2015-07" db="EMBL/GenBank/DDBJ databases">
        <title>The genome of Eufriesea mexicana.</title>
        <authorList>
            <person name="Pan H."/>
            <person name="Kapheim K."/>
        </authorList>
    </citation>
    <scope>NUCLEOTIDE SEQUENCE [LARGE SCALE GENOMIC DNA]</scope>
    <source>
        <strain evidence="2">0111107269</strain>
        <tissue evidence="2">Whole body</tissue>
    </source>
</reference>
<feature type="region of interest" description="Disordered" evidence="1">
    <location>
        <begin position="86"/>
        <end position="116"/>
    </location>
</feature>
<sequence length="547" mass="61519">MCRNSYRNLEPIKAASILGLWHIMDFIGPIKLTLKGGRRRLTQMSNIYMQEPTTKGKVGMKTTVGDVELELWAKETPKACRNFIPLYQPKPNSRTINRHRPQPQPPRPPQTASPKTTISKVLITNWLASLKTKNQENSSVITPGYRELGEGSHPLIVKKSISHDKAETCQPDALVGMCMALKECQECLGLERKCPKMSKRIDCKEHLCDLNKGARAQASQSVSQSKKVCFQSKNCHSSPLWHTDRCWMRDSSSANETDMVQPTEKSTRLAYIRDPTIGLQSSVKDSVSKSKHRRHIAQNWVAAKSDKSDYIELDTRPFSMIRPKALNEVAVSLEYKNFRLGVRMIDHSVVRLRIIDVLSYHWCTVSTGRENSRKRVRLGIGHGAEETRARSGYEPDDPLIHGDHPSFESPRQGYVGRHVQKHDKQIKPLDHVSIERAASQGSAGTSTESPLFFAGTHCRNAARLSDVHFARVRDLGGGAWTIDVAASSDRLTPFQSRRYLPLSVDVGFSKQIGRDEFGKLHEAWAWPSGSFVDPVPLPVSVENRFGR</sequence>
<keyword evidence="3" id="KW-1185">Reference proteome</keyword>